<accession>A0A7S3Q571</accession>
<feature type="compositionally biased region" description="Low complexity" evidence="1">
    <location>
        <begin position="308"/>
        <end position="326"/>
    </location>
</feature>
<feature type="compositionally biased region" description="Basic and acidic residues" evidence="1">
    <location>
        <begin position="637"/>
        <end position="655"/>
    </location>
</feature>
<name>A0A7S3Q571_9STRA</name>
<evidence type="ECO:0000256" key="1">
    <source>
        <dbReference type="SAM" id="MobiDB-lite"/>
    </source>
</evidence>
<feature type="compositionally biased region" description="Low complexity" evidence="1">
    <location>
        <begin position="583"/>
        <end position="598"/>
    </location>
</feature>
<feature type="compositionally biased region" description="Low complexity" evidence="1">
    <location>
        <begin position="656"/>
        <end position="675"/>
    </location>
</feature>
<feature type="region of interest" description="Disordered" evidence="1">
    <location>
        <begin position="364"/>
        <end position="390"/>
    </location>
</feature>
<dbReference type="InterPro" id="IPR048682">
    <property type="entry name" value="COG4"/>
</dbReference>
<feature type="region of interest" description="Disordered" evidence="1">
    <location>
        <begin position="235"/>
        <end position="261"/>
    </location>
</feature>
<feature type="region of interest" description="Disordered" evidence="1">
    <location>
        <begin position="637"/>
        <end position="681"/>
    </location>
</feature>
<dbReference type="AlphaFoldDB" id="A0A7S3Q571"/>
<feature type="compositionally biased region" description="Polar residues" evidence="1">
    <location>
        <begin position="567"/>
        <end position="582"/>
    </location>
</feature>
<reference evidence="2" key="1">
    <citation type="submission" date="2021-01" db="EMBL/GenBank/DDBJ databases">
        <authorList>
            <person name="Corre E."/>
            <person name="Pelletier E."/>
            <person name="Niang G."/>
            <person name="Scheremetjew M."/>
            <person name="Finn R."/>
            <person name="Kale V."/>
            <person name="Holt S."/>
            <person name="Cochrane G."/>
            <person name="Meng A."/>
            <person name="Brown T."/>
            <person name="Cohen L."/>
        </authorList>
    </citation>
    <scope>NUCLEOTIDE SEQUENCE</scope>
    <source>
        <strain evidence="2">MM31A-1</strain>
    </source>
</reference>
<dbReference type="Gene3D" id="1.20.58.1970">
    <property type="match status" value="1"/>
</dbReference>
<organism evidence="2">
    <name type="scientific">Chaetoceros debilis</name>
    <dbReference type="NCBI Taxonomy" id="122233"/>
    <lineage>
        <taxon>Eukaryota</taxon>
        <taxon>Sar</taxon>
        <taxon>Stramenopiles</taxon>
        <taxon>Ochrophyta</taxon>
        <taxon>Bacillariophyta</taxon>
        <taxon>Coscinodiscophyceae</taxon>
        <taxon>Chaetocerotophycidae</taxon>
        <taxon>Chaetocerotales</taxon>
        <taxon>Chaetocerotaceae</taxon>
        <taxon>Chaetoceros</taxon>
    </lineage>
</organism>
<proteinExistence type="predicted"/>
<feature type="region of interest" description="Disordered" evidence="1">
    <location>
        <begin position="726"/>
        <end position="751"/>
    </location>
</feature>
<feature type="region of interest" description="Disordered" evidence="1">
    <location>
        <begin position="27"/>
        <end position="47"/>
    </location>
</feature>
<feature type="region of interest" description="Disordered" evidence="1">
    <location>
        <begin position="561"/>
        <end position="598"/>
    </location>
</feature>
<dbReference type="PANTHER" id="PTHR24016">
    <property type="entry name" value="CONSERVED OLIGOMERIC GOLGI COMPLEX SUBUNIT 4"/>
    <property type="match status" value="1"/>
</dbReference>
<dbReference type="PANTHER" id="PTHR24016:SF0">
    <property type="entry name" value="CONSERVED OLIGOMERIC GOLGI COMPLEX SUBUNIT 4"/>
    <property type="match status" value="1"/>
</dbReference>
<sequence>MTSSASDGVVTMEMLLEDFYIHLEETRQAAASTSSSSSPPTPTPTPTTIMIPQCHHGLSILHQILQKMYDIMPTATASTSTSTSTDDVNHVYVAMVENCTAKARILSSDVMKAVTMNTMKTSNGNGNSNSSSMEVVDEGGVEVQQAIAQMLEITLRLHYFADDDVNVNANANANTNDNVNTNVNEIVKGYTNYQRHVLRHRSKPSIATLATLRKYAMNSGMGVMDYIDIEHTMEQERQEEEHQQQQQQQQQHVNNNNHDGVERRPHAAAVTVILGEACSLIHPLMMWKDGTGHALAHLMEQTQTRMHTTTTNNNNSNSKNRNSVNDSEIKIQETLHRMTVETIQILHEEAQNLSSKVGQWFLNDHNNNSSSNNNNNAKVSSASASASSPPLESHIDEMAFLCQVFQRYITFISNSNTNNDNTNNNNNNNNIDSLSTITLEQHLVEHIFQYTSSEQDLIASNLRHAIHSHHATPVQMIIDTERYVPSIVEDAYYISQRSLERASGSCLVDRAVCMLANWIVGEVWGEGESEIVSSNSSSSGEYISVYRALMEQKGCCFLKEKEKEDASTSTRTRGNQNQNQPDNIASENGIGNGNNNNVGGSLTTTTTIATSTAKKAIGKIMAPRSFNAFLSVLDRDKSNTKKNEPTLEGGGDHHPSLASVSASTSTSATNSAPASGNLNGGKEMVKVKKDVDLHKVQMDTQFCLLNGIHAASSACMSLHELFNTLLPENEDDDDDDDENDKGEEKQIQVHHPQHAISKEASMMILAQEQLQSHSQHYNHLLKDQIGHFLKEWIGSVSLKNVAQPPPLIASLDHSPSMHRFFYYVSNQEYNLTAETLRLAEDGNGNGSGSDSKRGLGLKSLLTPFQDSRLIIELRNGKCDEGVTLKLLQLMSHHVVQLFLSTLLHQRKEFSEWGSLLLSRQIRALEEFFCDILSGSTGGNEDDDGTRTNAAVMNTSVIRKEYQKIAQALTILQCGKPSDWMAFKGEVGDTEFDLTMEEIGQVMGLRVDWSMDTIRPVCS</sequence>
<feature type="compositionally biased region" description="Low complexity" evidence="1">
    <location>
        <begin position="366"/>
        <end position="388"/>
    </location>
</feature>
<evidence type="ECO:0008006" key="3">
    <source>
        <dbReference type="Google" id="ProtNLM"/>
    </source>
</evidence>
<dbReference type="EMBL" id="HBIO01014183">
    <property type="protein sequence ID" value="CAE0466130.1"/>
    <property type="molecule type" value="Transcribed_RNA"/>
</dbReference>
<gene>
    <name evidence="2" type="ORF">CDEB00056_LOCUS10982</name>
</gene>
<feature type="compositionally biased region" description="Acidic residues" evidence="1">
    <location>
        <begin position="728"/>
        <end position="741"/>
    </location>
</feature>
<protein>
    <recommendedName>
        <fullName evidence="3">Component of oligomeric Golgi complex 4</fullName>
    </recommendedName>
</protein>
<feature type="region of interest" description="Disordered" evidence="1">
    <location>
        <begin position="306"/>
        <end position="327"/>
    </location>
</feature>
<evidence type="ECO:0000313" key="2">
    <source>
        <dbReference type="EMBL" id="CAE0466130.1"/>
    </source>
</evidence>